<accession>A0A0B8SYP1</accession>
<dbReference type="OrthoDB" id="793244at2"/>
<protein>
    <submittedName>
        <fullName evidence="1">Alkyl hydroperoxide reductase/thiol specific antioxidant/mal allergen</fullName>
    </submittedName>
</protein>
<dbReference type="Proteomes" id="UP000031802">
    <property type="component" value="Unassembled WGS sequence"/>
</dbReference>
<dbReference type="RefSeq" id="WP_037503326.1">
    <property type="nucleotide sequence ID" value="NZ_JJMU01000067.1"/>
</dbReference>
<reference evidence="1 2" key="2">
    <citation type="journal article" date="2015" name="PLoS ONE">
        <title>Whole-Genome Optical Mapping and Finished Genome Sequence of Sphingobacterium deserti sp. nov., a New Species Isolated from the Western Desert of China.</title>
        <authorList>
            <person name="Teng C."/>
            <person name="Zhou Z."/>
            <person name="Molnar I."/>
            <person name="Li X."/>
            <person name="Tang R."/>
            <person name="Chen M."/>
            <person name="Wang L."/>
            <person name="Su S."/>
            <person name="Zhang W."/>
            <person name="Lin M."/>
        </authorList>
    </citation>
    <scope>NUCLEOTIDE SEQUENCE [LARGE SCALE GENOMIC DNA]</scope>
    <source>
        <strain evidence="2">ACCC05744</strain>
    </source>
</reference>
<name>A0A0B8SYP1_9SPHI</name>
<dbReference type="STRING" id="1229276.DI53_3722"/>
<proteinExistence type="predicted"/>
<keyword evidence="2" id="KW-1185">Reference proteome</keyword>
<dbReference type="Gene3D" id="3.40.30.10">
    <property type="entry name" value="Glutaredoxin"/>
    <property type="match status" value="1"/>
</dbReference>
<evidence type="ECO:0000313" key="2">
    <source>
        <dbReference type="Proteomes" id="UP000031802"/>
    </source>
</evidence>
<organism evidence="1 2">
    <name type="scientific">Sphingobacterium deserti</name>
    <dbReference type="NCBI Taxonomy" id="1229276"/>
    <lineage>
        <taxon>Bacteria</taxon>
        <taxon>Pseudomonadati</taxon>
        <taxon>Bacteroidota</taxon>
        <taxon>Sphingobacteriia</taxon>
        <taxon>Sphingobacteriales</taxon>
        <taxon>Sphingobacteriaceae</taxon>
        <taxon>Sphingobacterium</taxon>
    </lineage>
</organism>
<reference evidence="2" key="1">
    <citation type="submission" date="2014-04" db="EMBL/GenBank/DDBJ databases">
        <title>Whole-Genome optical mapping and complete genome sequence of Sphingobacterium deserti sp. nov., a new spaces isolated from desert in the west of China.</title>
        <authorList>
            <person name="Teng C."/>
            <person name="Zhou Z."/>
            <person name="Li X."/>
            <person name="Chen M."/>
            <person name="Lin M."/>
            <person name="Wang L."/>
            <person name="Su S."/>
            <person name="Zhang C."/>
            <person name="Zhang W."/>
        </authorList>
    </citation>
    <scope>NUCLEOTIDE SEQUENCE [LARGE SCALE GENOMIC DNA]</scope>
    <source>
        <strain evidence="2">ACCC05744</strain>
    </source>
</reference>
<dbReference type="AlphaFoldDB" id="A0A0B8SYP1"/>
<dbReference type="SUPFAM" id="SSF52833">
    <property type="entry name" value="Thioredoxin-like"/>
    <property type="match status" value="1"/>
</dbReference>
<gene>
    <name evidence="1" type="ORF">DI53_3722</name>
</gene>
<dbReference type="InterPro" id="IPR036249">
    <property type="entry name" value="Thioredoxin-like_sf"/>
</dbReference>
<evidence type="ECO:0000313" key="1">
    <source>
        <dbReference type="EMBL" id="KGE12457.1"/>
    </source>
</evidence>
<comment type="caution">
    <text evidence="1">The sequence shown here is derived from an EMBL/GenBank/DDBJ whole genome shotgun (WGS) entry which is preliminary data.</text>
</comment>
<dbReference type="eggNOG" id="COG0526">
    <property type="taxonomic scope" value="Bacteria"/>
</dbReference>
<dbReference type="EMBL" id="JJMU01000067">
    <property type="protein sequence ID" value="KGE12457.1"/>
    <property type="molecule type" value="Genomic_DNA"/>
</dbReference>
<sequence length="474" mass="54026">MLQTRKRDCYVQNFENKRTSFKRYLPKKISFKLSVIFLVLNFLLFRMPLAQAQDQHSLVGSEPLDVKALRIGDSIPEELWNLPLNVLNHEDGKEVIKLDDYRDRSLILLDFWNTVCVPCLKLIPKIEGIAHEVGSDFQPIPITSQKREKIETFLEGKDLDFLTVVEGTILTKYFPMFSVPHEIWIKDGKVFAITGGNAITMNTVAGVMSGSIKKLPEKLYNTSYDNTIPLLVDGNGGNLPDLLYHSTLTGYLPGVVANIQGELEGDRYFIRHVNLSPADLFKNVARRFNYELVLNSRTVFADENVKKLINLNPDDSMDQSHLYSYELVVPGYMKEDINAMAMEELNRFFSKRYAFSASIVRRGVPCWIITVADSSKIPFSSEEANVREQNDILRYSNQMLQPFVEAMNFNFHTGTSYIIDNTGIGEGMNLRLFLGDHGFAKTKTYLESVGFSLSLETREIEVLEFRPNIKPVTN</sequence>
<dbReference type="PATRIC" id="fig|1229276.3.peg.3852"/>